<sequence>MHPGTGNLNADSVRIGYSDYRTYSILRVDIRQHETKEEDEADYTRLATAAAATAPAYAACVRCPPVFDVRKQSTLNKRPTLELPTLDLRPLDTNVVHSQAPMLLAPSPTMPLNPDDMFRSHSMSPVPNTTQPRPSTPPNPALLVPQASPPSNTDAVFTCLPSPINPELPLRSPTPTARPPTPAARPISPTQRIPSPPTRHIPTPPTAHSVSSCTRSASSNPNR</sequence>
<feature type="compositionally biased region" description="Polar residues" evidence="1">
    <location>
        <begin position="121"/>
        <end position="133"/>
    </location>
</feature>
<evidence type="ECO:0000313" key="2">
    <source>
        <dbReference type="EMBL" id="KIJ31192.1"/>
    </source>
</evidence>
<accession>A0A0C9UQ61</accession>
<evidence type="ECO:0000256" key="1">
    <source>
        <dbReference type="SAM" id="MobiDB-lite"/>
    </source>
</evidence>
<evidence type="ECO:0000313" key="3">
    <source>
        <dbReference type="Proteomes" id="UP000054279"/>
    </source>
</evidence>
<keyword evidence="3" id="KW-1185">Reference proteome</keyword>
<feature type="compositionally biased region" description="Pro residues" evidence="1">
    <location>
        <begin position="194"/>
        <end position="205"/>
    </location>
</feature>
<gene>
    <name evidence="2" type="ORF">M422DRAFT_267142</name>
</gene>
<proteinExistence type="predicted"/>
<name>A0A0C9UQ61_SPHS4</name>
<dbReference type="AlphaFoldDB" id="A0A0C9UQ61"/>
<dbReference type="Proteomes" id="UP000054279">
    <property type="component" value="Unassembled WGS sequence"/>
</dbReference>
<protein>
    <submittedName>
        <fullName evidence="2">Uncharacterized protein</fullName>
    </submittedName>
</protein>
<organism evidence="2 3">
    <name type="scientific">Sphaerobolus stellatus (strain SS14)</name>
    <dbReference type="NCBI Taxonomy" id="990650"/>
    <lineage>
        <taxon>Eukaryota</taxon>
        <taxon>Fungi</taxon>
        <taxon>Dikarya</taxon>
        <taxon>Basidiomycota</taxon>
        <taxon>Agaricomycotina</taxon>
        <taxon>Agaricomycetes</taxon>
        <taxon>Phallomycetidae</taxon>
        <taxon>Geastrales</taxon>
        <taxon>Sphaerobolaceae</taxon>
        <taxon>Sphaerobolus</taxon>
    </lineage>
</organism>
<feature type="compositionally biased region" description="Low complexity" evidence="1">
    <location>
        <begin position="184"/>
        <end position="193"/>
    </location>
</feature>
<dbReference type="HOGENOM" id="CLU_1240802_0_0_1"/>
<feature type="region of interest" description="Disordered" evidence="1">
    <location>
        <begin position="106"/>
        <end position="223"/>
    </location>
</feature>
<feature type="compositionally biased region" description="Polar residues" evidence="1">
    <location>
        <begin position="208"/>
        <end position="223"/>
    </location>
</feature>
<reference evidence="2 3" key="1">
    <citation type="submission" date="2014-06" db="EMBL/GenBank/DDBJ databases">
        <title>Evolutionary Origins and Diversification of the Mycorrhizal Mutualists.</title>
        <authorList>
            <consortium name="DOE Joint Genome Institute"/>
            <consortium name="Mycorrhizal Genomics Consortium"/>
            <person name="Kohler A."/>
            <person name="Kuo A."/>
            <person name="Nagy L.G."/>
            <person name="Floudas D."/>
            <person name="Copeland A."/>
            <person name="Barry K.W."/>
            <person name="Cichocki N."/>
            <person name="Veneault-Fourrey C."/>
            <person name="LaButti K."/>
            <person name="Lindquist E.A."/>
            <person name="Lipzen A."/>
            <person name="Lundell T."/>
            <person name="Morin E."/>
            <person name="Murat C."/>
            <person name="Riley R."/>
            <person name="Ohm R."/>
            <person name="Sun H."/>
            <person name="Tunlid A."/>
            <person name="Henrissat B."/>
            <person name="Grigoriev I.V."/>
            <person name="Hibbett D.S."/>
            <person name="Martin F."/>
        </authorList>
    </citation>
    <scope>NUCLEOTIDE SEQUENCE [LARGE SCALE GENOMIC DNA]</scope>
    <source>
        <strain evidence="2 3">SS14</strain>
    </source>
</reference>
<dbReference type="EMBL" id="KN837246">
    <property type="protein sequence ID" value="KIJ31192.1"/>
    <property type="molecule type" value="Genomic_DNA"/>
</dbReference>